<dbReference type="Proteomes" id="UP000186817">
    <property type="component" value="Unassembled WGS sequence"/>
</dbReference>
<dbReference type="Gene3D" id="2.130.10.10">
    <property type="entry name" value="YVTN repeat-like/Quinoprotein amine dehydrogenase"/>
    <property type="match status" value="2"/>
</dbReference>
<dbReference type="InterPro" id="IPR015943">
    <property type="entry name" value="WD40/YVTN_repeat-like_dom_sf"/>
</dbReference>
<evidence type="ECO:0000259" key="7">
    <source>
        <dbReference type="PROSITE" id="PS50878"/>
    </source>
</evidence>
<reference evidence="8 9" key="1">
    <citation type="submission" date="2016-02" db="EMBL/GenBank/DDBJ databases">
        <title>Genome analysis of coral dinoflagellate symbionts highlights evolutionary adaptations to a symbiotic lifestyle.</title>
        <authorList>
            <person name="Aranda M."/>
            <person name="Li Y."/>
            <person name="Liew Y.J."/>
            <person name="Baumgarten S."/>
            <person name="Simakov O."/>
            <person name="Wilson M."/>
            <person name="Piel J."/>
            <person name="Ashoor H."/>
            <person name="Bougouffa S."/>
            <person name="Bajic V.B."/>
            <person name="Ryu T."/>
            <person name="Ravasi T."/>
            <person name="Bayer T."/>
            <person name="Micklem G."/>
            <person name="Kim H."/>
            <person name="Bhak J."/>
            <person name="Lajeunesse T.C."/>
            <person name="Voolstra C.R."/>
        </authorList>
    </citation>
    <scope>NUCLEOTIDE SEQUENCE [LARGE SCALE GENOMIC DNA]</scope>
    <source>
        <strain evidence="8 9">CCMP2467</strain>
    </source>
</reference>
<evidence type="ECO:0000313" key="9">
    <source>
        <dbReference type="Proteomes" id="UP000186817"/>
    </source>
</evidence>
<dbReference type="PROSITE" id="PS50878">
    <property type="entry name" value="RT_POL"/>
    <property type="match status" value="1"/>
</dbReference>
<dbReference type="Pfam" id="PF00078">
    <property type="entry name" value="RVT_1"/>
    <property type="match status" value="1"/>
</dbReference>
<feature type="compositionally biased region" description="Low complexity" evidence="5">
    <location>
        <begin position="2846"/>
        <end position="2861"/>
    </location>
</feature>
<dbReference type="SUPFAM" id="SSF56672">
    <property type="entry name" value="DNA/RNA polymerases"/>
    <property type="match status" value="1"/>
</dbReference>
<evidence type="ECO:0000256" key="4">
    <source>
        <dbReference type="SAM" id="Coils"/>
    </source>
</evidence>
<feature type="domain" description="Ubiquitin-like" evidence="6">
    <location>
        <begin position="75"/>
        <end position="146"/>
    </location>
</feature>
<organism evidence="8 9">
    <name type="scientific">Symbiodinium microadriaticum</name>
    <name type="common">Dinoflagellate</name>
    <name type="synonym">Zooxanthella microadriatica</name>
    <dbReference type="NCBI Taxonomy" id="2951"/>
    <lineage>
        <taxon>Eukaryota</taxon>
        <taxon>Sar</taxon>
        <taxon>Alveolata</taxon>
        <taxon>Dinophyceae</taxon>
        <taxon>Suessiales</taxon>
        <taxon>Symbiodiniaceae</taxon>
        <taxon>Symbiodinium</taxon>
    </lineage>
</organism>
<dbReference type="InterPro" id="IPR019775">
    <property type="entry name" value="WD40_repeat_CS"/>
</dbReference>
<feature type="repeat" description="WD" evidence="3">
    <location>
        <begin position="319"/>
        <end position="360"/>
    </location>
</feature>
<accession>A0A1Q9C589</accession>
<feature type="coiled-coil region" evidence="4">
    <location>
        <begin position="25"/>
        <end position="70"/>
    </location>
</feature>
<name>A0A1Q9C589_SYMMI</name>
<feature type="repeat" description="WD" evidence="3">
    <location>
        <begin position="453"/>
        <end position="485"/>
    </location>
</feature>
<proteinExistence type="predicted"/>
<dbReference type="PANTHER" id="PTHR19879:SF9">
    <property type="entry name" value="TRANSCRIPTION INITIATION FACTOR TFIID SUBUNIT 5"/>
    <property type="match status" value="1"/>
</dbReference>
<keyword evidence="1 3" id="KW-0853">WD repeat</keyword>
<gene>
    <name evidence="8" type="primary">HET-E1</name>
    <name evidence="8" type="ORF">AK812_SmicGene41779</name>
</gene>
<feature type="region of interest" description="Disordered" evidence="5">
    <location>
        <begin position="926"/>
        <end position="954"/>
    </location>
</feature>
<evidence type="ECO:0000313" key="8">
    <source>
        <dbReference type="EMBL" id="OLP78088.1"/>
    </source>
</evidence>
<feature type="compositionally biased region" description="Basic and acidic residues" evidence="5">
    <location>
        <begin position="1198"/>
        <end position="1211"/>
    </location>
</feature>
<feature type="compositionally biased region" description="Basic and acidic residues" evidence="5">
    <location>
        <begin position="944"/>
        <end position="954"/>
    </location>
</feature>
<dbReference type="SUPFAM" id="SSF50978">
    <property type="entry name" value="WD40 repeat-like"/>
    <property type="match status" value="1"/>
</dbReference>
<feature type="compositionally biased region" description="Gly residues" evidence="5">
    <location>
        <begin position="932"/>
        <end position="941"/>
    </location>
</feature>
<feature type="repeat" description="WD" evidence="3">
    <location>
        <begin position="361"/>
        <end position="394"/>
    </location>
</feature>
<feature type="domain" description="Reverse transcriptase" evidence="7">
    <location>
        <begin position="1722"/>
        <end position="2028"/>
    </location>
</feature>
<keyword evidence="2" id="KW-0677">Repeat</keyword>
<dbReference type="SMART" id="SM00320">
    <property type="entry name" value="WD40"/>
    <property type="match status" value="7"/>
</dbReference>
<keyword evidence="9" id="KW-1185">Reference proteome</keyword>
<dbReference type="PROSITE" id="PS50294">
    <property type="entry name" value="WD_REPEATS_REGION"/>
    <property type="match status" value="3"/>
</dbReference>
<dbReference type="InterPro" id="IPR000477">
    <property type="entry name" value="RT_dom"/>
</dbReference>
<dbReference type="OrthoDB" id="674604at2759"/>
<protein>
    <submittedName>
        <fullName evidence="8">Vegetative incompatibility protein HET-E-1</fullName>
    </submittedName>
</protein>
<feature type="region of interest" description="Disordered" evidence="5">
    <location>
        <begin position="1197"/>
        <end position="1216"/>
    </location>
</feature>
<dbReference type="InterPro" id="IPR001680">
    <property type="entry name" value="WD40_rpt"/>
</dbReference>
<keyword evidence="4" id="KW-0175">Coiled coil</keyword>
<feature type="region of interest" description="Disordered" evidence="5">
    <location>
        <begin position="2832"/>
        <end position="2861"/>
    </location>
</feature>
<evidence type="ECO:0000256" key="5">
    <source>
        <dbReference type="SAM" id="MobiDB-lite"/>
    </source>
</evidence>
<dbReference type="Pfam" id="PF00400">
    <property type="entry name" value="WD40"/>
    <property type="match status" value="4"/>
</dbReference>
<dbReference type="InterPro" id="IPR036322">
    <property type="entry name" value="WD40_repeat_dom_sf"/>
</dbReference>
<evidence type="ECO:0000256" key="1">
    <source>
        <dbReference type="ARBA" id="ARBA00022574"/>
    </source>
</evidence>
<dbReference type="PROSITE" id="PS50053">
    <property type="entry name" value="UBIQUITIN_2"/>
    <property type="match status" value="1"/>
</dbReference>
<dbReference type="EMBL" id="LSRX01001665">
    <property type="protein sequence ID" value="OLP78088.1"/>
    <property type="molecule type" value="Genomic_DNA"/>
</dbReference>
<dbReference type="PANTHER" id="PTHR19879">
    <property type="entry name" value="TRANSCRIPTION INITIATION FACTOR TFIID"/>
    <property type="match status" value="1"/>
</dbReference>
<dbReference type="PROSITE" id="PS00678">
    <property type="entry name" value="WD_REPEATS_1"/>
    <property type="match status" value="1"/>
</dbReference>
<comment type="caution">
    <text evidence="8">The sequence shown here is derived from an EMBL/GenBank/DDBJ whole genome shotgun (WGS) entry which is preliminary data.</text>
</comment>
<dbReference type="PROSITE" id="PS50082">
    <property type="entry name" value="WD_REPEATS_2"/>
    <property type="match status" value="3"/>
</dbReference>
<evidence type="ECO:0000256" key="3">
    <source>
        <dbReference type="PROSITE-ProRule" id="PRU00221"/>
    </source>
</evidence>
<dbReference type="InterPro" id="IPR000626">
    <property type="entry name" value="Ubiquitin-like_dom"/>
</dbReference>
<dbReference type="CDD" id="cd00200">
    <property type="entry name" value="WD40"/>
    <property type="match status" value="1"/>
</dbReference>
<dbReference type="InterPro" id="IPR043502">
    <property type="entry name" value="DNA/RNA_pol_sf"/>
</dbReference>
<sequence length="2861" mass="315538">MASSLFRWPFSMFNEGVEHDESDGLQHLRDALEKAERQVSSSTSDSEEEQERKEEILDGLRAKLEEFEVETQKKVRITICSAVSGESIAQVRLRSTDFVVQLCEAVVKETSHKVVVAHSIIFQSEVLPQHKTISEAGLQDGDTVYVARAPVRCLTASHDGTACLWNFDQDTSNSPEAGSGQPLRLHAQGALKNASMSPGGQLLMLSTEDGGSGLLYCAETLRFLSRLQGGAQSASFSVDGQKVVGVDADGNANIWCTQTGQIMHRMFPPKASSSQLDSDSDDDSEMTFAVFSACGKFIATGSGACTQLWDASGNLQFTLNGHVGTVRHAVFSADSQYLLTASADSTARVWNCGNGRCMRLLSGHQRALTLCAFSPTGLQAITAAHDGTLKLWDLADDITDGSHTDCTLSLEADSGVVNSACFSPEGSRLLMACGSGTVRIFNASTGQMQLSFEGLHEDWVRCASFSPDGLIVATTSYDAAVGIWSARLWLRSWRLHRRSREPTFNKALMRRRLRIKGWLIRDLKKLQSDPPQGSGPDRIGCVWDEILVTVDGFRAAMWEKCAQSHELSLQMRGLWALAFFDFSSGGRAPLSSPLRVPEYPLQGPLRPRSEIEADFPPLPLSLRDTCRVLRGGSLSWQSRAFRAWLAGCWARAVLEAQVESPNHSEALGLSNRVYCVIVARGLESPAVVHSFAAYKAIVGELRCGGSISHGFPSEAEARLYFAGTEDPVTCISYAVMKRGGGFMSCLPLGYLPAEALQDGMVNDGAEGIGPSFEIEAQAVRLAPSGEWIAPQPHETISALLVDLSSELAPALATPDLSPFGGIPFSTEDPGLFPLASDVLLQAREWAAEFLLQAALQELVRGMAKQLAALLPPAATCNSLAQEGAPQGGEWTALRPTSTRAILLSLQPDPPSSLFQEGHREGVHTACRPEVDNGGGLLPQGGRGHRPEAKRGGCRKEAAAAQARPSLEATERCRSPLQEAAKGRGVGGKEGGGSQAVLRDGRNRHARHLVEGSVLKPGSEFSFRLWASPLVRRVLKSGTRFARFVSTVLPLHRDSSLPVATALFPLPLPSSLASGRSRKRRRAFAQHVGVVLAMVVLALDFLHSESKPVPPEALRRPPSTAQASALARLVKACARLGGSELQPGRKGFQVAADRDRQIGDRKHMNNREALGTDFLGPQVAQSERLLRKAKVAYEGVEGSDPKDLFSQREKSGRSPNRQAGCCLVGLPASRRLALAHASLAVASSRYVSEELGSVLSGCWVTALLYRRCLMAAIGPSLLLDLVLLSVLAPVMVSNIAGEEEGLLDGRPEAELSDEASPFFSIVDLPCMEWILWLLQERRLRCEAAAVVVCLRSSSSLPSPLLGGCDAFSASRSIAVALLTPPVASPLPPQTGCALDCLLPAPALAQEARALLDPNKATAETVNAWVVCYGRMLFEGGRLCWHYSELINGITALKAHSEAKHAGLLRIGEATSMVRANLVLPRDVMLVQHFLLARIEEPKTRMRMARHQAAKIEQADLVLLIETAFGDLPASERLWPRCSQTLRRRFDLVLERLGRTFLGRLAAIHWLFVGRTGKLLQRLLLLMLLDVYARASRMTTSSGEPMDRFSCAEAKRKCEALINVVRKLAPKSARKPILFRDSAGTPLSTEQEVQSLKDYFRNLYRSDHPEAAPPGHFFPCFTLAELQGALLQLPQGKALPPWVAPSPLWALAATPVAAILHPALQDWCDNMKADMPGDWPTSALCLLNKPCKPPKVPENLRPIALLHPVSKCIATLAAERLRPFVFDLACRFPQFAYVGMRSVEDAIERACAHCAAARTVMEGQKYNLHRRREGHTVGHCKGGLTLSLDLSRAFDCLPREVLHASLRFAQVDSELIDLILHIHRHSKLLIDHKDHRIMVELHSGVRQGCSLSPALWSIFICYTLHLLSSRIPLEALTAFSDDILAQWLIDTPQDVLSALKDMAFIIDTLTSLGMTVSDAKTVILDGLRGPQKSRLLKPLLKQHPDRGTCLQLACSNGFLDLPFRSSHTYLGIKLSYGPFERLSLQMRLKQGWSNFSRLFTLLRSKHIQPLQRLQLWQACVFTAIRYGLPSVGLSPDGLDKLRQAVAKQVRLVLKSPSWISHESNDALYRRYQIEDPFHALCRIFHQKQSRDRSSLSAFETDNMVQWRNMLSACFQREASMPANGTPPQLLISRQVGTEEPESFSEETTGWEALPAVVQRKLSENGAPVSASLLWNMFLSEDDIASFIEDAGFTSGSVEWFRYSELLFDLWQGAQYKASLAARTRSVRLAAHYGYPPGLELRVQQGVVMTHETLSASSAVKRHLHWPCRLVKRRALARNEGGRAQAEADELQRWRSKLAGVLRQGNFPICSQAMYMTNTDRILETAAGNTRASTLRQRIREWTKFSAWVFAVKGLYYSPEPAVLIDYLEELYMQPCARTKLKSVLASVALVEKAGGVSHDVRLSNSWAVLATVDTRSAELEQGAPETRRAPPLPLIMIASLELAVMDKQLQRYWRAFAWVRLFKVWTSSRTDDLLGVLPSSMHLGARGLKGVFDRTKTSGAGRKVRWLPFFISTHAWIIEPDWLETGFQIWSSDGFSFERDYLVPRPSEDFSSCRPVVAAYPDQATLAKHLCTRLRVPVFKDSSWHRSEFDLFADVEWLTLLTEHSERNFTSSVASAAGVDRERKAYLGRWHVVESSDEYVRTAWQVVTQLQRLVVVTLCKASSELVDFGLDALDERMQEREASKASRELLQSTWTMPPEWSSWRREFLDAPPQQEAIPPEPARQSAETCFAYFVTVLGKRRLRRLHRRSGCGTQPDKVQCVEYFESLKGVQYDSECRHCFPSEKEPPEEEASSISSSTDSGSSDSSE</sequence>
<evidence type="ECO:0000259" key="6">
    <source>
        <dbReference type="PROSITE" id="PS50053"/>
    </source>
</evidence>
<evidence type="ECO:0000256" key="2">
    <source>
        <dbReference type="ARBA" id="ARBA00022737"/>
    </source>
</evidence>